<proteinExistence type="predicted"/>
<name>A0A5H2XMF0_PRUDU</name>
<accession>A0A5H2XMF0</accession>
<sequence>MSWPRARWRRRRRPSERRTPCCAKGGPGQGGGGAEEVEGRGGGCCPSRGDRVLPNLRGAEELHHDRLVDEQLRWEDRLVRFNPSVEINFDTSGEPPAQVSC</sequence>
<feature type="compositionally biased region" description="Basic residues" evidence="1">
    <location>
        <begin position="1"/>
        <end position="15"/>
    </location>
</feature>
<reference evidence="2" key="1">
    <citation type="journal article" date="2019" name="Science">
        <title>Mutation of a bHLH transcription factor allowed almond domestication.</title>
        <authorList>
            <person name="Sanchez-Perez R."/>
            <person name="Pavan S."/>
            <person name="Mazzeo R."/>
            <person name="Moldovan C."/>
            <person name="Aiese Cigliano R."/>
            <person name="Del Cueto J."/>
            <person name="Ricciardi F."/>
            <person name="Lotti C."/>
            <person name="Ricciardi L."/>
            <person name="Dicenta F."/>
            <person name="Lopez-Marques R.L."/>
            <person name="Lindberg Moller B."/>
        </authorList>
    </citation>
    <scope>NUCLEOTIDE SEQUENCE</scope>
</reference>
<organism evidence="2">
    <name type="scientific">Prunus dulcis</name>
    <name type="common">Almond</name>
    <name type="synonym">Amygdalus dulcis</name>
    <dbReference type="NCBI Taxonomy" id="3755"/>
    <lineage>
        <taxon>Eukaryota</taxon>
        <taxon>Viridiplantae</taxon>
        <taxon>Streptophyta</taxon>
        <taxon>Embryophyta</taxon>
        <taxon>Tracheophyta</taxon>
        <taxon>Spermatophyta</taxon>
        <taxon>Magnoliopsida</taxon>
        <taxon>eudicotyledons</taxon>
        <taxon>Gunneridae</taxon>
        <taxon>Pentapetalae</taxon>
        <taxon>rosids</taxon>
        <taxon>fabids</taxon>
        <taxon>Rosales</taxon>
        <taxon>Rosaceae</taxon>
        <taxon>Amygdaloideae</taxon>
        <taxon>Amygdaleae</taxon>
        <taxon>Prunus</taxon>
    </lineage>
</organism>
<feature type="region of interest" description="Disordered" evidence="1">
    <location>
        <begin position="1"/>
        <end position="48"/>
    </location>
</feature>
<dbReference type="AlphaFoldDB" id="A0A5H2XMF0"/>
<evidence type="ECO:0000313" key="2">
    <source>
        <dbReference type="EMBL" id="BBN69238.1"/>
    </source>
</evidence>
<dbReference type="EMBL" id="AP021176">
    <property type="protein sequence ID" value="BBN69238.1"/>
    <property type="molecule type" value="Genomic_DNA"/>
</dbReference>
<protein>
    <submittedName>
        <fullName evidence="2">Uncharacterized protein</fullName>
    </submittedName>
</protein>
<feature type="compositionally biased region" description="Gly residues" evidence="1">
    <location>
        <begin position="25"/>
        <end position="44"/>
    </location>
</feature>
<evidence type="ECO:0000256" key="1">
    <source>
        <dbReference type="SAM" id="MobiDB-lite"/>
    </source>
</evidence>
<gene>
    <name evidence="2" type="ORF">Prudu_839S000400</name>
</gene>